<dbReference type="InterPro" id="IPR027417">
    <property type="entry name" value="P-loop_NTPase"/>
</dbReference>
<dbReference type="InterPro" id="IPR035897">
    <property type="entry name" value="Toll_tir_struct_dom_sf"/>
</dbReference>
<reference evidence="5" key="1">
    <citation type="journal article" date="2023" name="bioRxiv">
        <title>Improved chromosome-level genome assembly for marigold (Tagetes erecta).</title>
        <authorList>
            <person name="Jiang F."/>
            <person name="Yuan L."/>
            <person name="Wang S."/>
            <person name="Wang H."/>
            <person name="Xu D."/>
            <person name="Wang A."/>
            <person name="Fan W."/>
        </authorList>
    </citation>
    <scope>NUCLEOTIDE SEQUENCE</scope>
    <source>
        <strain evidence="5">WSJ</strain>
        <tissue evidence="5">Leaf</tissue>
    </source>
</reference>
<keyword evidence="2" id="KW-0677">Repeat</keyword>
<evidence type="ECO:0000259" key="4">
    <source>
        <dbReference type="Pfam" id="PF23282"/>
    </source>
</evidence>
<accession>A0AAD8K0P9</accession>
<dbReference type="GO" id="GO:0006952">
    <property type="term" value="P:defense response"/>
    <property type="evidence" value="ECO:0007669"/>
    <property type="project" value="InterPro"/>
</dbReference>
<evidence type="ECO:0000313" key="5">
    <source>
        <dbReference type="EMBL" id="KAK1413504.1"/>
    </source>
</evidence>
<gene>
    <name evidence="5" type="ORF">QVD17_35278</name>
</gene>
<proteinExistence type="predicted"/>
<evidence type="ECO:0000256" key="1">
    <source>
        <dbReference type="ARBA" id="ARBA00022614"/>
    </source>
</evidence>
<keyword evidence="6" id="KW-1185">Reference proteome</keyword>
<protein>
    <recommendedName>
        <fullName evidence="7">NB-ARC domain-containing protein</fullName>
    </recommendedName>
</protein>
<dbReference type="Gene3D" id="3.40.50.10140">
    <property type="entry name" value="Toll/interleukin-1 receptor homology (TIR) domain"/>
    <property type="match status" value="1"/>
</dbReference>
<dbReference type="EMBL" id="JAUHHV010000009">
    <property type="protein sequence ID" value="KAK1413504.1"/>
    <property type="molecule type" value="Genomic_DNA"/>
</dbReference>
<dbReference type="InterPro" id="IPR044974">
    <property type="entry name" value="Disease_R_plants"/>
</dbReference>
<dbReference type="PRINTS" id="PR00364">
    <property type="entry name" value="DISEASERSIST"/>
</dbReference>
<dbReference type="InterPro" id="IPR036390">
    <property type="entry name" value="WH_DNA-bd_sf"/>
</dbReference>
<dbReference type="Pfam" id="PF00931">
    <property type="entry name" value="NB-ARC"/>
    <property type="match status" value="1"/>
</dbReference>
<dbReference type="GO" id="GO:0043531">
    <property type="term" value="F:ADP binding"/>
    <property type="evidence" value="ECO:0007669"/>
    <property type="project" value="InterPro"/>
</dbReference>
<dbReference type="Gene3D" id="3.40.50.300">
    <property type="entry name" value="P-loop containing nucleotide triphosphate hydrolases"/>
    <property type="match status" value="1"/>
</dbReference>
<sequence>MTKHQQRMEMETNVKKRNELALKMELWKKALTQVADLKGKNTKGRKETEFIKEVVTEIHHRLRVPLSHTLPCLIGMEDDIEFIGSWLTDGSCHAVDILTIIGMGGIGKTSLARYVYMLYSKDFNKSSFIEGINARCKEKFNGLLDLQRQLCGDISKSIPLQVHDVSVYTSKIKNTLARKKTLLVLDDVGCLDQLDALLGNEAFHEGSKIIITTKDASLTERCALFNPRVQPKHKKISLNGLDEFASLELLCIHAFQSHMSKEGYEDVLIELVQYCEGHPLALEILGRSLQKRDVVYWKECIKVLKKEPHSHINNALKMSFDSLPFENDKELLKHIACFFVGMDRDVTETILNACDINTRYGITNLIDRCLLSIRWNNKLMMHQLIQQMGRDLVRQESRDKPWKRSRLWRHDESFKVLEEKKGTENLIGLTLDMRML</sequence>
<dbReference type="InterPro" id="IPR002182">
    <property type="entry name" value="NB-ARC"/>
</dbReference>
<keyword evidence="1" id="KW-0433">Leucine-rich repeat</keyword>
<dbReference type="InterPro" id="IPR058192">
    <property type="entry name" value="WHD_ROQ1-like"/>
</dbReference>
<dbReference type="Pfam" id="PF23282">
    <property type="entry name" value="WHD_ROQ1"/>
    <property type="match status" value="1"/>
</dbReference>
<comment type="caution">
    <text evidence="5">The sequence shown here is derived from an EMBL/GenBank/DDBJ whole genome shotgun (WGS) entry which is preliminary data.</text>
</comment>
<dbReference type="PANTHER" id="PTHR11017">
    <property type="entry name" value="LEUCINE-RICH REPEAT-CONTAINING PROTEIN"/>
    <property type="match status" value="1"/>
</dbReference>
<dbReference type="InterPro" id="IPR042197">
    <property type="entry name" value="Apaf_helical"/>
</dbReference>
<organism evidence="5 6">
    <name type="scientific">Tagetes erecta</name>
    <name type="common">African marigold</name>
    <dbReference type="NCBI Taxonomy" id="13708"/>
    <lineage>
        <taxon>Eukaryota</taxon>
        <taxon>Viridiplantae</taxon>
        <taxon>Streptophyta</taxon>
        <taxon>Embryophyta</taxon>
        <taxon>Tracheophyta</taxon>
        <taxon>Spermatophyta</taxon>
        <taxon>Magnoliopsida</taxon>
        <taxon>eudicotyledons</taxon>
        <taxon>Gunneridae</taxon>
        <taxon>Pentapetalae</taxon>
        <taxon>asterids</taxon>
        <taxon>campanulids</taxon>
        <taxon>Asterales</taxon>
        <taxon>Asteraceae</taxon>
        <taxon>Asteroideae</taxon>
        <taxon>Heliantheae alliance</taxon>
        <taxon>Tageteae</taxon>
        <taxon>Tagetes</taxon>
    </lineage>
</organism>
<dbReference type="Gene3D" id="1.10.8.430">
    <property type="entry name" value="Helical domain of apoptotic protease-activating factors"/>
    <property type="match status" value="1"/>
</dbReference>
<evidence type="ECO:0000256" key="2">
    <source>
        <dbReference type="ARBA" id="ARBA00022737"/>
    </source>
</evidence>
<evidence type="ECO:0008006" key="7">
    <source>
        <dbReference type="Google" id="ProtNLM"/>
    </source>
</evidence>
<dbReference type="SUPFAM" id="SSF52540">
    <property type="entry name" value="P-loop containing nucleoside triphosphate hydrolases"/>
    <property type="match status" value="1"/>
</dbReference>
<dbReference type="Proteomes" id="UP001229421">
    <property type="component" value="Unassembled WGS sequence"/>
</dbReference>
<dbReference type="AlphaFoldDB" id="A0AAD8K0P9"/>
<evidence type="ECO:0000313" key="6">
    <source>
        <dbReference type="Proteomes" id="UP001229421"/>
    </source>
</evidence>
<dbReference type="SUPFAM" id="SSF46785">
    <property type="entry name" value="Winged helix' DNA-binding domain"/>
    <property type="match status" value="1"/>
</dbReference>
<name>A0AAD8K0P9_TARER</name>
<dbReference type="PANTHER" id="PTHR11017:SF313">
    <property type="entry name" value="TIR DOMAIN, P-LOOP CONTAINING NUCLEOSIDE TRIPHOSPHATE HYDROLASE"/>
    <property type="match status" value="1"/>
</dbReference>
<feature type="domain" description="Disease resistance protein Roq1-like winged-helix" evidence="4">
    <location>
        <begin position="326"/>
        <end position="397"/>
    </location>
</feature>
<feature type="domain" description="NB-ARC" evidence="3">
    <location>
        <begin position="77"/>
        <end position="257"/>
    </location>
</feature>
<evidence type="ECO:0000259" key="3">
    <source>
        <dbReference type="Pfam" id="PF00931"/>
    </source>
</evidence>